<dbReference type="PANTHER" id="PTHR10791">
    <property type="entry name" value="RAG1-ACTIVATING PROTEIN 1"/>
    <property type="match status" value="1"/>
</dbReference>
<keyword evidence="4 9" id="KW-0762">Sugar transport</keyword>
<evidence type="ECO:0000256" key="4">
    <source>
        <dbReference type="ARBA" id="ARBA00022597"/>
    </source>
</evidence>
<dbReference type="Pfam" id="PF03083">
    <property type="entry name" value="MtN3_slv"/>
    <property type="match status" value="2"/>
</dbReference>
<keyword evidence="10" id="KW-1185">Reference proteome</keyword>
<evidence type="ECO:0000256" key="5">
    <source>
        <dbReference type="ARBA" id="ARBA00022692"/>
    </source>
</evidence>
<keyword evidence="8 9" id="KW-0472">Membrane</keyword>
<keyword evidence="3 9" id="KW-0813">Transport</keyword>
<evidence type="ECO:0000313" key="11">
    <source>
        <dbReference type="RefSeq" id="XP_021292126.1"/>
    </source>
</evidence>
<dbReference type="FunFam" id="1.20.1280.290:FF:000002">
    <property type="entry name" value="Bidirectional sugar transporter SWEET"/>
    <property type="match status" value="1"/>
</dbReference>
<comment type="function">
    <text evidence="9">Mediates both low-affinity uptake and efflux of sugar across the membrane.</text>
</comment>
<dbReference type="GO" id="GO:0005886">
    <property type="term" value="C:plasma membrane"/>
    <property type="evidence" value="ECO:0007669"/>
    <property type="project" value="UniProtKB-SubCell"/>
</dbReference>
<evidence type="ECO:0000256" key="8">
    <source>
        <dbReference type="ARBA" id="ARBA00023136"/>
    </source>
</evidence>
<feature type="transmembrane region" description="Helical" evidence="9">
    <location>
        <begin position="129"/>
        <end position="146"/>
    </location>
</feature>
<proteinExistence type="inferred from homology"/>
<dbReference type="InterPro" id="IPR047664">
    <property type="entry name" value="SWEET"/>
</dbReference>
<evidence type="ECO:0000256" key="3">
    <source>
        <dbReference type="ARBA" id="ARBA00022448"/>
    </source>
</evidence>
<evidence type="ECO:0000256" key="6">
    <source>
        <dbReference type="ARBA" id="ARBA00022737"/>
    </source>
</evidence>
<sequence>MVAIGLIRTIVGIIGNVISFFLFLSPTPTFVKIWKAKSVQEFKPDPYIATVLNCMVWVFYGLPYVHPDSLLVVTINGIGLVIELAYVAIFFIYSPWSKRRRIALALVIEVIFMAVVIFITLFFFHTTKIRSGIVGILAIIFNVIMYSSPLTVMKLVIRTKSVKYMPFYLSLFNFLNGIVWVVYASLEFDPYILVPNGMGSLLGLLQLILYATYYRTTNWDDEPPREVQLPDV</sequence>
<dbReference type="GO" id="GO:0051260">
    <property type="term" value="P:protein homooligomerization"/>
    <property type="evidence" value="ECO:0007669"/>
    <property type="project" value="UniProtKB-ARBA"/>
</dbReference>
<evidence type="ECO:0000256" key="2">
    <source>
        <dbReference type="ARBA" id="ARBA00007809"/>
    </source>
</evidence>
<dbReference type="Gene3D" id="1.20.1280.290">
    <property type="match status" value="2"/>
</dbReference>
<dbReference type="FunFam" id="1.20.1280.290:FF:000001">
    <property type="entry name" value="Bidirectional sugar transporter SWEET"/>
    <property type="match status" value="1"/>
</dbReference>
<dbReference type="InterPro" id="IPR004316">
    <property type="entry name" value="SWEET_rpt"/>
</dbReference>
<reference evidence="11" key="1">
    <citation type="submission" date="2025-08" db="UniProtKB">
        <authorList>
            <consortium name="RefSeq"/>
        </authorList>
    </citation>
    <scope>IDENTIFICATION</scope>
    <source>
        <tissue evidence="11">Leaf</tissue>
    </source>
</reference>
<feature type="transmembrane region" description="Helical" evidence="9">
    <location>
        <begin position="6"/>
        <end position="25"/>
    </location>
</feature>
<feature type="transmembrane region" description="Helical" evidence="9">
    <location>
        <begin position="192"/>
        <end position="213"/>
    </location>
</feature>
<dbReference type="GO" id="GO:0012505">
    <property type="term" value="C:endomembrane system"/>
    <property type="evidence" value="ECO:0007669"/>
    <property type="project" value="UniProtKB-SubCell"/>
</dbReference>
<feature type="transmembrane region" description="Helical" evidence="9">
    <location>
        <begin position="71"/>
        <end position="93"/>
    </location>
</feature>
<feature type="transmembrane region" description="Helical" evidence="9">
    <location>
        <begin position="102"/>
        <end position="123"/>
    </location>
</feature>
<comment type="subcellular location">
    <subcellularLocation>
        <location evidence="9">Cell membrane</location>
        <topology evidence="9">Multi-pass membrane protein</topology>
    </subcellularLocation>
    <subcellularLocation>
        <location evidence="1">Endomembrane system</location>
        <topology evidence="1">Multi-pass membrane protein</topology>
    </subcellularLocation>
</comment>
<keyword evidence="5 9" id="KW-0812">Transmembrane</keyword>
<comment type="similarity">
    <text evidence="2 9">Belongs to the SWEET sugar transporter family.</text>
</comment>
<accession>A0A6J1AZ19</accession>
<dbReference type="AlphaFoldDB" id="A0A6J1AZ19"/>
<name>A0A6J1AZ19_9ROSI</name>
<evidence type="ECO:0000256" key="7">
    <source>
        <dbReference type="ARBA" id="ARBA00022989"/>
    </source>
</evidence>
<dbReference type="GO" id="GO:0051119">
    <property type="term" value="F:sugar transmembrane transporter activity"/>
    <property type="evidence" value="ECO:0007669"/>
    <property type="project" value="InterPro"/>
</dbReference>
<evidence type="ECO:0000256" key="9">
    <source>
        <dbReference type="RuleBase" id="RU910715"/>
    </source>
</evidence>
<dbReference type="PANTHER" id="PTHR10791:SF159">
    <property type="entry name" value="BIDIRECTIONAL SUGAR TRANSPORTER SWEET5"/>
    <property type="match status" value="1"/>
</dbReference>
<dbReference type="GeneID" id="110422504"/>
<keyword evidence="7 9" id="KW-1133">Transmembrane helix</keyword>
<feature type="transmembrane region" description="Helical" evidence="9">
    <location>
        <begin position="46"/>
        <end position="65"/>
    </location>
</feature>
<evidence type="ECO:0000313" key="10">
    <source>
        <dbReference type="Proteomes" id="UP000504621"/>
    </source>
</evidence>
<feature type="transmembrane region" description="Helical" evidence="9">
    <location>
        <begin position="167"/>
        <end position="186"/>
    </location>
</feature>
<protein>
    <recommendedName>
        <fullName evidence="9">Bidirectional sugar transporter SWEET</fullName>
    </recommendedName>
</protein>
<gene>
    <name evidence="11" type="primary">LOC110422504</name>
</gene>
<dbReference type="RefSeq" id="XP_021292126.1">
    <property type="nucleotide sequence ID" value="XM_021436451.1"/>
</dbReference>
<evidence type="ECO:0000256" key="1">
    <source>
        <dbReference type="ARBA" id="ARBA00004127"/>
    </source>
</evidence>
<organism evidence="10 11">
    <name type="scientific">Herrania umbratica</name>
    <dbReference type="NCBI Taxonomy" id="108875"/>
    <lineage>
        <taxon>Eukaryota</taxon>
        <taxon>Viridiplantae</taxon>
        <taxon>Streptophyta</taxon>
        <taxon>Embryophyta</taxon>
        <taxon>Tracheophyta</taxon>
        <taxon>Spermatophyta</taxon>
        <taxon>Magnoliopsida</taxon>
        <taxon>eudicotyledons</taxon>
        <taxon>Gunneridae</taxon>
        <taxon>Pentapetalae</taxon>
        <taxon>rosids</taxon>
        <taxon>malvids</taxon>
        <taxon>Malvales</taxon>
        <taxon>Malvaceae</taxon>
        <taxon>Byttnerioideae</taxon>
        <taxon>Herrania</taxon>
    </lineage>
</organism>
<dbReference type="OrthoDB" id="409725at2759"/>
<keyword evidence="6" id="KW-0677">Repeat</keyword>
<dbReference type="Proteomes" id="UP000504621">
    <property type="component" value="Unplaced"/>
</dbReference>